<protein>
    <submittedName>
        <fullName evidence="1">Uncharacterized protein</fullName>
    </submittedName>
</protein>
<dbReference type="InterPro" id="IPR010982">
    <property type="entry name" value="Lambda_DNA-bd_dom_sf"/>
</dbReference>
<reference evidence="1 2" key="1">
    <citation type="submission" date="2014-04" db="EMBL/GenBank/DDBJ databases">
        <title>Comparative genomics and transcriptomics to identify genetic mechanisms underlying the emergence of carbapenem resistant Acinetobacter baumannii (CRAb).</title>
        <authorList>
            <person name="Harris A.D."/>
            <person name="Johnson K.J."/>
            <person name="George J."/>
            <person name="Nadendla S."/>
            <person name="Daugherty S.C."/>
            <person name="Parankush S."/>
            <person name="Sadzewicz L."/>
            <person name="Tallon L."/>
            <person name="Sengamalay N."/>
            <person name="Hazen T.H."/>
            <person name="Rasko D.A."/>
        </authorList>
    </citation>
    <scope>NUCLEOTIDE SEQUENCE [LARGE SCALE GENOMIC DNA]</scope>
    <source>
        <strain evidence="1 2">21072</strain>
    </source>
</reference>
<dbReference type="EMBL" id="JMOD01000002">
    <property type="protein sequence ID" value="KCY23007.1"/>
    <property type="molecule type" value="Genomic_DNA"/>
</dbReference>
<gene>
    <name evidence="1" type="ORF">J596_0226</name>
</gene>
<organism evidence="1 2">
    <name type="scientific">Acinetobacter baumannii 21072</name>
    <dbReference type="NCBI Taxonomy" id="1310697"/>
    <lineage>
        <taxon>Bacteria</taxon>
        <taxon>Pseudomonadati</taxon>
        <taxon>Pseudomonadota</taxon>
        <taxon>Gammaproteobacteria</taxon>
        <taxon>Moraxellales</taxon>
        <taxon>Moraxellaceae</taxon>
        <taxon>Acinetobacter</taxon>
        <taxon>Acinetobacter calcoaceticus/baumannii complex</taxon>
    </lineage>
</organism>
<proteinExistence type="predicted"/>
<accession>A0A062IWU9</accession>
<evidence type="ECO:0000313" key="2">
    <source>
        <dbReference type="Proteomes" id="UP000027327"/>
    </source>
</evidence>
<dbReference type="AlphaFoldDB" id="A0A062IWU9"/>
<comment type="caution">
    <text evidence="1">The sequence shown here is derived from an EMBL/GenBank/DDBJ whole genome shotgun (WGS) entry which is preliminary data.</text>
</comment>
<name>A0A062IWU9_ACIBA</name>
<evidence type="ECO:0000313" key="1">
    <source>
        <dbReference type="EMBL" id="KCY23007.1"/>
    </source>
</evidence>
<dbReference type="Gene3D" id="1.10.260.40">
    <property type="entry name" value="lambda repressor-like DNA-binding domains"/>
    <property type="match status" value="1"/>
</dbReference>
<dbReference type="GO" id="GO:0003677">
    <property type="term" value="F:DNA binding"/>
    <property type="evidence" value="ECO:0007669"/>
    <property type="project" value="InterPro"/>
</dbReference>
<sequence>MSALQNLKTSSESKKHVKSLLVYIKSKSKEDLERFAKSCGTTSSNLLQIAYGGSVSAMLSKKINKESEGKISLSELRPDIFS</sequence>
<dbReference type="RefSeq" id="WP_032035587.1">
    <property type="nucleotide sequence ID" value="NZ_JMOD01000002.1"/>
</dbReference>
<dbReference type="Proteomes" id="UP000027327">
    <property type="component" value="Unassembled WGS sequence"/>
</dbReference>